<dbReference type="SUPFAM" id="SSF48452">
    <property type="entry name" value="TPR-like"/>
    <property type="match status" value="2"/>
</dbReference>
<protein>
    <recommendedName>
        <fullName evidence="5">HTH luxR-type domain-containing protein</fullName>
    </recommendedName>
</protein>
<dbReference type="Proteomes" id="UP000053024">
    <property type="component" value="Unassembled WGS sequence"/>
</dbReference>
<comment type="caution">
    <text evidence="6">The sequence shown here is derived from an EMBL/GenBank/DDBJ whole genome shotgun (WGS) entry which is preliminary data.</text>
</comment>
<feature type="region of interest" description="Disordered" evidence="4">
    <location>
        <begin position="444"/>
        <end position="469"/>
    </location>
</feature>
<dbReference type="PROSITE" id="PS00622">
    <property type="entry name" value="HTH_LUXR_1"/>
    <property type="match status" value="1"/>
</dbReference>
<accession>A0A101SW47</accession>
<dbReference type="AlphaFoldDB" id="A0A101SW47"/>
<dbReference type="PRINTS" id="PR00038">
    <property type="entry name" value="HTHLUXR"/>
</dbReference>
<dbReference type="GO" id="GO:0003677">
    <property type="term" value="F:DNA binding"/>
    <property type="evidence" value="ECO:0007669"/>
    <property type="project" value="UniProtKB-KW"/>
</dbReference>
<keyword evidence="2" id="KW-0238">DNA-binding</keyword>
<dbReference type="Gene3D" id="1.25.40.10">
    <property type="entry name" value="Tetratricopeptide repeat domain"/>
    <property type="match status" value="2"/>
</dbReference>
<dbReference type="InterPro" id="IPR027417">
    <property type="entry name" value="P-loop_NTPase"/>
</dbReference>
<dbReference type="SUPFAM" id="SSF46894">
    <property type="entry name" value="C-terminal effector domain of the bipartite response regulators"/>
    <property type="match status" value="1"/>
</dbReference>
<keyword evidence="7" id="KW-1185">Reference proteome</keyword>
<evidence type="ECO:0000313" key="6">
    <source>
        <dbReference type="EMBL" id="KUN81008.1"/>
    </source>
</evidence>
<dbReference type="SUPFAM" id="SSF52540">
    <property type="entry name" value="P-loop containing nucleoside triphosphate hydrolases"/>
    <property type="match status" value="1"/>
</dbReference>
<proteinExistence type="predicted"/>
<dbReference type="PROSITE" id="PS50043">
    <property type="entry name" value="HTH_LUXR_2"/>
    <property type="match status" value="1"/>
</dbReference>
<keyword evidence="3" id="KW-0804">Transcription</keyword>
<organism evidence="6 7">
    <name type="scientific">Streptomyces bungoensis</name>
    <dbReference type="NCBI Taxonomy" id="285568"/>
    <lineage>
        <taxon>Bacteria</taxon>
        <taxon>Bacillati</taxon>
        <taxon>Actinomycetota</taxon>
        <taxon>Actinomycetes</taxon>
        <taxon>Kitasatosporales</taxon>
        <taxon>Streptomycetaceae</taxon>
        <taxon>Streptomyces</taxon>
    </lineage>
</organism>
<dbReference type="Gene3D" id="1.10.10.10">
    <property type="entry name" value="Winged helix-like DNA-binding domain superfamily/Winged helix DNA-binding domain"/>
    <property type="match status" value="1"/>
</dbReference>
<dbReference type="InterPro" id="IPR036388">
    <property type="entry name" value="WH-like_DNA-bd_sf"/>
</dbReference>
<dbReference type="PANTHER" id="PTHR44688">
    <property type="entry name" value="DNA-BINDING TRANSCRIPTIONAL ACTIVATOR DEVR_DOSR"/>
    <property type="match status" value="1"/>
</dbReference>
<feature type="region of interest" description="Disordered" evidence="4">
    <location>
        <begin position="38"/>
        <end position="62"/>
    </location>
</feature>
<feature type="compositionally biased region" description="Low complexity" evidence="4">
    <location>
        <begin position="40"/>
        <end position="55"/>
    </location>
</feature>
<keyword evidence="1" id="KW-0805">Transcription regulation</keyword>
<dbReference type="STRING" id="285568.AQJ66_25410"/>
<name>A0A101SW47_9ACTN</name>
<gene>
    <name evidence="6" type="ORF">AQJ66_25410</name>
</gene>
<feature type="region of interest" description="Disordered" evidence="4">
    <location>
        <begin position="257"/>
        <end position="279"/>
    </location>
</feature>
<evidence type="ECO:0000259" key="5">
    <source>
        <dbReference type="PROSITE" id="PS50043"/>
    </source>
</evidence>
<evidence type="ECO:0000256" key="2">
    <source>
        <dbReference type="ARBA" id="ARBA00023125"/>
    </source>
</evidence>
<dbReference type="PANTHER" id="PTHR44688:SF16">
    <property type="entry name" value="DNA-BINDING TRANSCRIPTIONAL ACTIVATOR DEVR_DOSR"/>
    <property type="match status" value="1"/>
</dbReference>
<dbReference type="GO" id="GO:0006355">
    <property type="term" value="P:regulation of DNA-templated transcription"/>
    <property type="evidence" value="ECO:0007669"/>
    <property type="project" value="InterPro"/>
</dbReference>
<dbReference type="InterPro" id="IPR016032">
    <property type="entry name" value="Sig_transdc_resp-reg_C-effctor"/>
</dbReference>
<dbReference type="InterPro" id="IPR011990">
    <property type="entry name" value="TPR-like_helical_dom_sf"/>
</dbReference>
<dbReference type="EMBL" id="LMWX01000045">
    <property type="protein sequence ID" value="KUN81008.1"/>
    <property type="molecule type" value="Genomic_DNA"/>
</dbReference>
<feature type="domain" description="HTH luxR-type" evidence="5">
    <location>
        <begin position="809"/>
        <end position="874"/>
    </location>
</feature>
<dbReference type="Pfam" id="PF00196">
    <property type="entry name" value="GerE"/>
    <property type="match status" value="1"/>
</dbReference>
<evidence type="ECO:0000256" key="4">
    <source>
        <dbReference type="SAM" id="MobiDB-lite"/>
    </source>
</evidence>
<sequence>MLTGPAGIGRTALLRAFCAAAAPRSSVLETDRLDGTWRVAPGSAPAGPSPARRSPLGTGPVTRHRLHETVGELGRERPVVLAMDDAHLERPRSLHALDYVLRRSGGRPVLAVITVPSPATAEPAALSLLLAHHPWHVEHLQPLTAGDVAELLRRRLGRHPDAALLRRCLHHTRAVPAAVHAFADRQAALRGAENRRTPARHPSPAPGRLPGSATAVLSAVAVLGCADADLVSELIRVPLPAVRRALAHLAEHHALPLGDGRAPSDGLPDGATGETADGHGDDLIPLYARAARLLEDAGRPPGQVADVLLRVPYAEPWMLQALYSAALDAKSPDRAVRYLSHALDLGAGQDAPMVRKIRARLARALTSTEPAAALPHLRVLLGTSADGRELADAALRYADAFIALGDGDEAARLLAEVLDRAPGSDAVTVPEDCRPALESAMLLSGSLRQGRTSRPGERSPEDAGPGGASADRRLRLADAALAVLSGHPAPLPDGAVVTTAGDPGTPLDDLSLIASAVLATLADRTSEALRTLDRILGRPDHRGPGLSRAMALTVRALLRSGTGDLPAAELDARQAVERARRGDRTPGTVSAAVVFAYVLAQRGRAAAAQGMLSQVNGTGLGTLSDVQPMYWWCQPMYWWSRAAVRRSHGDLPGALVALRCSGRSLGPGRAESPVLLPWWLEAADLLTEMGRFAEARQVAAQAGELVTRWDTARGAGLAALARGLATPGPDGHRLLDEACAHFAASPARLLRARAEYALGRALLTTGDPRSARPRLRTALDLMTGCGAGSTADGVRRRLAEAGGRPHRRTGHPGNALTGRERRVALMAMAGRSNREIAEALYITRRTVELHLTHTFQKLGVSRREDLAGVLRGSPGDSACRAGGEPR</sequence>
<dbReference type="CDD" id="cd06170">
    <property type="entry name" value="LuxR_C_like"/>
    <property type="match status" value="1"/>
</dbReference>
<evidence type="ECO:0000313" key="7">
    <source>
        <dbReference type="Proteomes" id="UP000053024"/>
    </source>
</evidence>
<dbReference type="SMART" id="SM00421">
    <property type="entry name" value="HTH_LUXR"/>
    <property type="match status" value="1"/>
</dbReference>
<dbReference type="InterPro" id="IPR000792">
    <property type="entry name" value="Tscrpt_reg_LuxR_C"/>
</dbReference>
<evidence type="ECO:0000256" key="3">
    <source>
        <dbReference type="ARBA" id="ARBA00023163"/>
    </source>
</evidence>
<evidence type="ECO:0000256" key="1">
    <source>
        <dbReference type="ARBA" id="ARBA00023015"/>
    </source>
</evidence>
<reference evidence="6 7" key="1">
    <citation type="submission" date="2015-10" db="EMBL/GenBank/DDBJ databases">
        <title>Draft genome sequence of Streptomyces bungoensis DSM 41781, type strain for the species Streptomyces bungoensis.</title>
        <authorList>
            <person name="Ruckert C."/>
            <person name="Winkler A."/>
            <person name="Kalinowski J."/>
            <person name="Kampfer P."/>
            <person name="Glaeser S."/>
        </authorList>
    </citation>
    <scope>NUCLEOTIDE SEQUENCE [LARGE SCALE GENOMIC DNA]</scope>
    <source>
        <strain evidence="6 7">DSM 41781</strain>
    </source>
</reference>